<protein>
    <submittedName>
        <fullName evidence="1">Retropepsin-like aspartic protease</fullName>
    </submittedName>
</protein>
<keyword evidence="1" id="KW-0378">Hydrolase</keyword>
<keyword evidence="2" id="KW-1185">Reference proteome</keyword>
<dbReference type="AlphaFoldDB" id="A0A9E8NB89"/>
<dbReference type="GO" id="GO:0008233">
    <property type="term" value="F:peptidase activity"/>
    <property type="evidence" value="ECO:0007669"/>
    <property type="project" value="UniProtKB-KW"/>
</dbReference>
<accession>A0A9E8NB89</accession>
<dbReference type="Gene3D" id="2.40.70.10">
    <property type="entry name" value="Acid Proteases"/>
    <property type="match status" value="2"/>
</dbReference>
<dbReference type="GO" id="GO:0006508">
    <property type="term" value="P:proteolysis"/>
    <property type="evidence" value="ECO:0007669"/>
    <property type="project" value="UniProtKB-KW"/>
</dbReference>
<dbReference type="KEGG" id="dpf:ON006_05775"/>
<evidence type="ECO:0000313" key="1">
    <source>
        <dbReference type="EMBL" id="WAC13459.1"/>
    </source>
</evidence>
<sequence length="426" mass="48002">MKSSILIFVVFFVCCKQKVAVEDYSSIEQTLQILVQKGEYFKLKTDVHKYEAILPANNLHFYQAFIESAFNNCPKSILLIKSLLKNDNTSLKDSARIDLMLLLRDNYFKTFQYKQAAEVGKDIVKNYKNVLGDRLHDVENTLLIHEGLKDIPLQQVDLKKVTLKWKPNKLGLIEIPLKTKTSTQGIVFDTRAHISTVTQSFAKKLGLKILDVSFQESSGITGIKFQSGLGVADSLYLGDILIKNAVFQVLPDEQLHFPSLNYTLDGILGFPVITQLKEVHIRRNGDFVISPNPTHSNLNNLAFDGSTTVISVKNDSDTLSFHFDSGATASEFYSNYFNRYKTEITKKGKTQTVESGGVGGSIKIQVYILPTINLAIGEKELQLKEIAVRTVPTFINQKYNGNIGQDVINQFDEMILNFDSMYLNFK</sequence>
<proteinExistence type="predicted"/>
<dbReference type="Pfam" id="PF13650">
    <property type="entry name" value="Asp_protease_2"/>
    <property type="match status" value="1"/>
</dbReference>
<reference evidence="1" key="1">
    <citation type="submission" date="2022-11" db="EMBL/GenBank/DDBJ databases">
        <title>Dyadobacter pollutisoli sp. nov., isolated from plastic dumped soil.</title>
        <authorList>
            <person name="Kim J.M."/>
            <person name="Kim K.R."/>
            <person name="Lee J.K."/>
            <person name="Hao L."/>
            <person name="Jeon C.O."/>
        </authorList>
    </citation>
    <scope>NUCLEOTIDE SEQUENCE</scope>
    <source>
        <strain evidence="1">U1</strain>
    </source>
</reference>
<dbReference type="Proteomes" id="UP001164653">
    <property type="component" value="Chromosome"/>
</dbReference>
<keyword evidence="1" id="KW-0645">Protease</keyword>
<organism evidence="1 2">
    <name type="scientific">Dyadobacter pollutisoli</name>
    <dbReference type="NCBI Taxonomy" id="2910158"/>
    <lineage>
        <taxon>Bacteria</taxon>
        <taxon>Pseudomonadati</taxon>
        <taxon>Bacteroidota</taxon>
        <taxon>Cytophagia</taxon>
        <taxon>Cytophagales</taxon>
        <taxon>Spirosomataceae</taxon>
        <taxon>Dyadobacter</taxon>
    </lineage>
</organism>
<gene>
    <name evidence="1" type="ORF">ON006_05775</name>
</gene>
<dbReference type="EMBL" id="CP112998">
    <property type="protein sequence ID" value="WAC13459.1"/>
    <property type="molecule type" value="Genomic_DNA"/>
</dbReference>
<dbReference type="SUPFAM" id="SSF50630">
    <property type="entry name" value="Acid proteases"/>
    <property type="match status" value="1"/>
</dbReference>
<dbReference type="InterPro" id="IPR021109">
    <property type="entry name" value="Peptidase_aspartic_dom_sf"/>
</dbReference>
<evidence type="ECO:0000313" key="2">
    <source>
        <dbReference type="Proteomes" id="UP001164653"/>
    </source>
</evidence>
<name>A0A9E8NB89_9BACT</name>
<dbReference type="RefSeq" id="WP_244819430.1">
    <property type="nucleotide sequence ID" value="NZ_CP112998.1"/>
</dbReference>